<dbReference type="InterPro" id="IPR036390">
    <property type="entry name" value="WH_DNA-bd_sf"/>
</dbReference>
<evidence type="ECO:0000259" key="6">
    <source>
        <dbReference type="PROSITE" id="PS51078"/>
    </source>
</evidence>
<feature type="compositionally biased region" description="Basic and acidic residues" evidence="4">
    <location>
        <begin position="349"/>
        <end position="359"/>
    </location>
</feature>
<dbReference type="SUPFAM" id="SSF55781">
    <property type="entry name" value="GAF domain-like"/>
    <property type="match status" value="1"/>
</dbReference>
<feature type="domain" description="HTH iclR-type" evidence="5">
    <location>
        <begin position="92"/>
        <end position="152"/>
    </location>
</feature>
<protein>
    <submittedName>
        <fullName evidence="7">DNA-binding IclR family transcriptional regulator</fullName>
    </submittedName>
</protein>
<feature type="domain" description="IclR-ED" evidence="6">
    <location>
        <begin position="146"/>
        <end position="335"/>
    </location>
</feature>
<dbReference type="Proteomes" id="UP001519295">
    <property type="component" value="Unassembled WGS sequence"/>
</dbReference>
<comment type="caution">
    <text evidence="7">The sequence shown here is derived from an EMBL/GenBank/DDBJ whole genome shotgun (WGS) entry which is preliminary data.</text>
</comment>
<dbReference type="SMART" id="SM00346">
    <property type="entry name" value="HTH_ICLR"/>
    <property type="match status" value="1"/>
</dbReference>
<dbReference type="SUPFAM" id="SSF46785">
    <property type="entry name" value="Winged helix' DNA-binding domain"/>
    <property type="match status" value="2"/>
</dbReference>
<keyword evidence="8" id="KW-1185">Reference proteome</keyword>
<dbReference type="EMBL" id="JAGINU010000001">
    <property type="protein sequence ID" value="MBP2365869.1"/>
    <property type="molecule type" value="Genomic_DNA"/>
</dbReference>
<dbReference type="PROSITE" id="PS51078">
    <property type="entry name" value="ICLR_ED"/>
    <property type="match status" value="1"/>
</dbReference>
<dbReference type="InterPro" id="IPR005471">
    <property type="entry name" value="Tscrpt_reg_IclR_N"/>
</dbReference>
<dbReference type="InterPro" id="IPR050707">
    <property type="entry name" value="HTH_MetabolicPath_Reg"/>
</dbReference>
<feature type="region of interest" description="Disordered" evidence="4">
    <location>
        <begin position="340"/>
        <end position="359"/>
    </location>
</feature>
<dbReference type="Gene3D" id="3.30.450.40">
    <property type="match status" value="1"/>
</dbReference>
<evidence type="ECO:0000256" key="4">
    <source>
        <dbReference type="SAM" id="MobiDB-lite"/>
    </source>
</evidence>
<evidence type="ECO:0000313" key="8">
    <source>
        <dbReference type="Proteomes" id="UP001519295"/>
    </source>
</evidence>
<reference evidence="7 8" key="1">
    <citation type="submission" date="2021-03" db="EMBL/GenBank/DDBJ databases">
        <title>Sequencing the genomes of 1000 actinobacteria strains.</title>
        <authorList>
            <person name="Klenk H.-P."/>
        </authorList>
    </citation>
    <scope>NUCLEOTIDE SEQUENCE [LARGE SCALE GENOMIC DNA]</scope>
    <source>
        <strain evidence="7 8">DSM 45256</strain>
    </source>
</reference>
<evidence type="ECO:0000256" key="2">
    <source>
        <dbReference type="ARBA" id="ARBA00023125"/>
    </source>
</evidence>
<dbReference type="InterPro" id="IPR014757">
    <property type="entry name" value="Tscrpt_reg_IclR_C"/>
</dbReference>
<keyword evidence="2 7" id="KW-0238">DNA-binding</keyword>
<evidence type="ECO:0000313" key="7">
    <source>
        <dbReference type="EMBL" id="MBP2365869.1"/>
    </source>
</evidence>
<dbReference type="GO" id="GO:0003677">
    <property type="term" value="F:DNA binding"/>
    <property type="evidence" value="ECO:0007669"/>
    <property type="project" value="UniProtKB-KW"/>
</dbReference>
<accession>A0ABS4VPL9</accession>
<dbReference type="PANTHER" id="PTHR30136:SF35">
    <property type="entry name" value="HTH-TYPE TRANSCRIPTIONAL REGULATOR RV1719"/>
    <property type="match status" value="1"/>
</dbReference>
<evidence type="ECO:0000256" key="3">
    <source>
        <dbReference type="ARBA" id="ARBA00023163"/>
    </source>
</evidence>
<keyword evidence="1" id="KW-0805">Transcription regulation</keyword>
<evidence type="ECO:0000256" key="1">
    <source>
        <dbReference type="ARBA" id="ARBA00023015"/>
    </source>
</evidence>
<dbReference type="Pfam" id="PF09339">
    <property type="entry name" value="HTH_IclR"/>
    <property type="match status" value="2"/>
</dbReference>
<organism evidence="7 8">
    <name type="scientific">Pseudonocardia parietis</name>
    <dbReference type="NCBI Taxonomy" id="570936"/>
    <lineage>
        <taxon>Bacteria</taxon>
        <taxon>Bacillati</taxon>
        <taxon>Actinomycetota</taxon>
        <taxon>Actinomycetes</taxon>
        <taxon>Pseudonocardiales</taxon>
        <taxon>Pseudonocardiaceae</taxon>
        <taxon>Pseudonocardia</taxon>
    </lineage>
</organism>
<sequence>MSLPGPRPAVDQPAPGQLLLSVRRACELLRLLGQSRELTVRAAATRLEVPPATAHRLLTALVHDGFAARAGDRGYHREPVPHAVPRQSDPPLESVHRALVLVAAVAAGRELSVADAAALLGTTAATAHRLLATLRVEGVVEQGHDRRYHAGAALAGPRDVELTPAALRGILIPIADDLGDRLGETVHLWLRNGPLLRLLWGLPGSTADAVAHDRWTTIPAHATASGRALLARLPNRRVDDIHVAGLPPWRATRVNSLRSLKRRLSVVRQHGFETTVEEGIQGASGAALCVCDPWGRPVAGIGVAVPSRRFSRNDLPLYREALEAASEHAEREIGAVTAGTGRAAPVMRRSADRDPLCDA</sequence>
<gene>
    <name evidence="7" type="ORF">JOF36_001565</name>
</gene>
<keyword evidence="3" id="KW-0804">Transcription</keyword>
<evidence type="ECO:0000259" key="5">
    <source>
        <dbReference type="PROSITE" id="PS51077"/>
    </source>
</evidence>
<dbReference type="InterPro" id="IPR036388">
    <property type="entry name" value="WH-like_DNA-bd_sf"/>
</dbReference>
<dbReference type="PANTHER" id="PTHR30136">
    <property type="entry name" value="HELIX-TURN-HELIX TRANSCRIPTIONAL REGULATOR, ICLR FAMILY"/>
    <property type="match status" value="1"/>
</dbReference>
<dbReference type="Gene3D" id="1.10.10.10">
    <property type="entry name" value="Winged helix-like DNA-binding domain superfamily/Winged helix DNA-binding domain"/>
    <property type="match status" value="2"/>
</dbReference>
<dbReference type="PROSITE" id="PS51077">
    <property type="entry name" value="HTH_ICLR"/>
    <property type="match status" value="1"/>
</dbReference>
<dbReference type="Pfam" id="PF01614">
    <property type="entry name" value="IclR_C"/>
    <property type="match status" value="1"/>
</dbReference>
<proteinExistence type="predicted"/>
<dbReference type="InterPro" id="IPR029016">
    <property type="entry name" value="GAF-like_dom_sf"/>
</dbReference>
<name>A0ABS4VPL9_9PSEU</name>